<dbReference type="InterPro" id="IPR027417">
    <property type="entry name" value="P-loop_NTPase"/>
</dbReference>
<organism evidence="2">
    <name type="scientific">uncultured Caudovirales phage</name>
    <dbReference type="NCBI Taxonomy" id="2100421"/>
    <lineage>
        <taxon>Viruses</taxon>
        <taxon>Duplodnaviria</taxon>
        <taxon>Heunggongvirae</taxon>
        <taxon>Uroviricota</taxon>
        <taxon>Caudoviricetes</taxon>
        <taxon>Peduoviridae</taxon>
        <taxon>Maltschvirus</taxon>
        <taxon>Maltschvirus maltsch</taxon>
    </lineage>
</organism>
<sequence>MTLYVITGPPCGGKSTYVRGRARPGDFVVDLDRLALAITSEDTPHHEYPTHIRSAAIIIRKQAVALALVASRTYDAYVIHAKPTSTARATYKRNRAVFVHQSAPLPILLARARAERPDWVLPMIRSWFDEPDS</sequence>
<gene>
    <name evidence="1" type="ORF">UFOVP1143_9</name>
    <name evidence="2" type="ORF">UFOVP1504_3</name>
</gene>
<proteinExistence type="predicted"/>
<dbReference type="SUPFAM" id="SSF52540">
    <property type="entry name" value="P-loop containing nucleoside triphosphate hydrolases"/>
    <property type="match status" value="1"/>
</dbReference>
<dbReference type="EMBL" id="LR797439">
    <property type="protein sequence ID" value="CAB4216918.1"/>
    <property type="molecule type" value="Genomic_DNA"/>
</dbReference>
<dbReference type="EMBL" id="LR797083">
    <property type="protein sequence ID" value="CAB4185923.1"/>
    <property type="molecule type" value="Genomic_DNA"/>
</dbReference>
<dbReference type="Gene3D" id="3.40.50.300">
    <property type="entry name" value="P-loop containing nucleotide triphosphate hydrolases"/>
    <property type="match status" value="1"/>
</dbReference>
<protein>
    <recommendedName>
        <fullName evidence="3">AAA domain containing protein</fullName>
    </recommendedName>
</protein>
<evidence type="ECO:0000313" key="1">
    <source>
        <dbReference type="EMBL" id="CAB4185923.1"/>
    </source>
</evidence>
<reference evidence="2" key="1">
    <citation type="submission" date="2020-05" db="EMBL/GenBank/DDBJ databases">
        <authorList>
            <person name="Chiriac C."/>
            <person name="Salcher M."/>
            <person name="Ghai R."/>
            <person name="Kavagutti S V."/>
        </authorList>
    </citation>
    <scope>NUCLEOTIDE SEQUENCE</scope>
</reference>
<name>A0A6J5SN21_9CAUD</name>
<evidence type="ECO:0000313" key="2">
    <source>
        <dbReference type="EMBL" id="CAB4216918.1"/>
    </source>
</evidence>
<evidence type="ECO:0008006" key="3">
    <source>
        <dbReference type="Google" id="ProtNLM"/>
    </source>
</evidence>
<accession>A0A6J5SN21</accession>